<name>A0ACD0NRD1_9BASI</name>
<organism evidence="1 2">
    <name type="scientific">Violaceomyces palustris</name>
    <dbReference type="NCBI Taxonomy" id="1673888"/>
    <lineage>
        <taxon>Eukaryota</taxon>
        <taxon>Fungi</taxon>
        <taxon>Dikarya</taxon>
        <taxon>Basidiomycota</taxon>
        <taxon>Ustilaginomycotina</taxon>
        <taxon>Ustilaginomycetes</taxon>
        <taxon>Violaceomycetales</taxon>
        <taxon>Violaceomycetaceae</taxon>
        <taxon>Violaceomyces</taxon>
    </lineage>
</organism>
<gene>
    <name evidence="1" type="ORF">IE53DRAFT_389497</name>
</gene>
<keyword evidence="2" id="KW-1185">Reference proteome</keyword>
<protein>
    <submittedName>
        <fullName evidence="1">PLP-dependent transferase</fullName>
    </submittedName>
</protein>
<keyword evidence="1" id="KW-0808">Transferase</keyword>
<accession>A0ACD0NRD1</accession>
<proteinExistence type="predicted"/>
<evidence type="ECO:0000313" key="1">
    <source>
        <dbReference type="EMBL" id="PWN48309.1"/>
    </source>
</evidence>
<dbReference type="EMBL" id="KZ820228">
    <property type="protein sequence ID" value="PWN48309.1"/>
    <property type="molecule type" value="Genomic_DNA"/>
</dbReference>
<reference evidence="1 2" key="1">
    <citation type="journal article" date="2018" name="Mol. Biol. Evol.">
        <title>Broad Genomic Sampling Reveals a Smut Pathogenic Ancestry of the Fungal Clade Ustilaginomycotina.</title>
        <authorList>
            <person name="Kijpornyongpan T."/>
            <person name="Mondo S.J."/>
            <person name="Barry K."/>
            <person name="Sandor L."/>
            <person name="Lee J."/>
            <person name="Lipzen A."/>
            <person name="Pangilinan J."/>
            <person name="LaButti K."/>
            <person name="Hainaut M."/>
            <person name="Henrissat B."/>
            <person name="Grigoriev I.V."/>
            <person name="Spatafora J.W."/>
            <person name="Aime M.C."/>
        </authorList>
    </citation>
    <scope>NUCLEOTIDE SEQUENCE [LARGE SCALE GENOMIC DNA]</scope>
    <source>
        <strain evidence="1 2">SA 807</strain>
    </source>
</reference>
<sequence length="520" mass="58247">MRSISLLQPLRFPTHHRAQLKNLDRAQVSLRRTFQTTTINTTATATATASSSSKDDSKMTSRFHKERSSRIKTELSRGLDVWSLFNPVVFPSAVNLGQGFMNWQPPKYVLKGMNEAIEERVDVHHYSHPKGRLRLRQAISDHYSSEFNPPDSLLPGADRWDGQGDSGPGLRMPSAKGRRLDVEEEIQVTSGANGGMYSILGAFLEEGDEVICIEPYFDQYEAEIIFNGGVPTYVPLIPPASSKADGSRANLVSSASEWRMDWQLLEEKMSSPKCKAMFLNTPHNPVGKIFTLEELSRLAKLCTKYDILVISDEVYDCLTYDGEKHIRIASLEGMWDRTITVGSAGKSFACTGWRVGWLIGPPHLIGPARTVHTRITFAVNSAAQEGSAIGLERSSEEGFFARQIHEYDQRRLELTSILDKLGLPYTMPQGSYFVMADVSDVVIPEDFEIPPRISSKALDYSKAWFIAKTCDVVVIPSTAFYSDQNANVGERFVRFSFCKDGQLQEAGERLKKLLPFIKRD</sequence>
<evidence type="ECO:0000313" key="2">
    <source>
        <dbReference type="Proteomes" id="UP000245626"/>
    </source>
</evidence>
<dbReference type="Proteomes" id="UP000245626">
    <property type="component" value="Unassembled WGS sequence"/>
</dbReference>